<protein>
    <submittedName>
        <fullName evidence="1">Putative secreted protein</fullName>
    </submittedName>
</protein>
<dbReference type="AlphaFoldDB" id="A0A6B0U730"/>
<evidence type="ECO:0000313" key="1">
    <source>
        <dbReference type="EMBL" id="MXU84385.1"/>
    </source>
</evidence>
<name>A0A6B0U730_IXORI</name>
<sequence length="80" mass="9328">MVLVVGIKQLSQLFEILVAAWKLQATRVIFVSYAREEDGQQIQPPCRDNHRDRQHHKWCHLPFCRRIHPGNKGTKEVGVL</sequence>
<accession>A0A6B0U730</accession>
<proteinExistence type="predicted"/>
<reference evidence="1" key="1">
    <citation type="submission" date="2019-12" db="EMBL/GenBank/DDBJ databases">
        <title>An insight into the sialome of adult female Ixodes ricinus ticks feeding for 6 days.</title>
        <authorList>
            <person name="Perner J."/>
            <person name="Ribeiro J.M.C."/>
        </authorList>
    </citation>
    <scope>NUCLEOTIDE SEQUENCE</scope>
    <source>
        <strain evidence="1">Semi-engorged</strain>
        <tissue evidence="1">Salivary glands</tissue>
    </source>
</reference>
<organism evidence="1">
    <name type="scientific">Ixodes ricinus</name>
    <name type="common">Common tick</name>
    <name type="synonym">Acarus ricinus</name>
    <dbReference type="NCBI Taxonomy" id="34613"/>
    <lineage>
        <taxon>Eukaryota</taxon>
        <taxon>Metazoa</taxon>
        <taxon>Ecdysozoa</taxon>
        <taxon>Arthropoda</taxon>
        <taxon>Chelicerata</taxon>
        <taxon>Arachnida</taxon>
        <taxon>Acari</taxon>
        <taxon>Parasitiformes</taxon>
        <taxon>Ixodida</taxon>
        <taxon>Ixodoidea</taxon>
        <taxon>Ixodidae</taxon>
        <taxon>Ixodinae</taxon>
        <taxon>Ixodes</taxon>
    </lineage>
</organism>
<dbReference type="EMBL" id="GIFC01002302">
    <property type="protein sequence ID" value="MXU84385.1"/>
    <property type="molecule type" value="Transcribed_RNA"/>
</dbReference>